<keyword evidence="1" id="KW-0732">Signal</keyword>
<evidence type="ECO:0000256" key="1">
    <source>
        <dbReference type="SAM" id="SignalP"/>
    </source>
</evidence>
<accession>A0A364KTA6</accession>
<evidence type="ECO:0008006" key="4">
    <source>
        <dbReference type="Google" id="ProtNLM"/>
    </source>
</evidence>
<dbReference type="GO" id="GO:0051118">
    <property type="term" value="F:glucan endo-1,3-alpha-glucosidase activity"/>
    <property type="evidence" value="ECO:0007669"/>
    <property type="project" value="InterPro"/>
</dbReference>
<sequence>MKASSAVLLGAAAFARHAAAAAVFAHYMVGGITQDHANTDIQDAINVGFDAFALNLMSTEDWSTEAVASLFTAASGTDFKLFFSFDMGHFSDPSQFLPILEQYASHNNYYQYDSKPFVSTFDGGKLTFGSSSPNAGWQSTFKDAASAAGVDVFFVPDFDDASGYPDSFFDTFSVVDGAFSWESAWPYEDAGFANVSDTVDSTMIDAAHNAGKIYMMPLSTFQFKHLDTSDNWYRRGESNLYVRMGQILDLKPDLVEVITWNDPGEGHYIGNFWNESLGNTNIYEYAGGFDHTGWQKVISPFITAYKNGTSAISEITASSNVGTMWYRTLLTTASCSDDSIGLPRSHENAQDAINYAIILPDSGSDYTINVYSNNNLIGTAEGVTGLNGGSVLGLAAGSADTQRVEVVKTSSDGATTTILAATGTKNVGCKCCWLFGSCFDGGSSGINLEFVGTLHNFINVVCFFTSNFITNVTYTGNSSSIHCTNDLINVNLNNCTNHHLTQNNYNSNYNNCLFLPTRQIRVPMGPFRRALRQRNSPGRAQPRIQQTRSQRWLLNYPSP</sequence>
<dbReference type="GeneID" id="63792013"/>
<reference evidence="2 3" key="1">
    <citation type="journal article" date="2017" name="Biotechnol. Biofuels">
        <title>Differential beta-glucosidase expression as a function of carbon source availability in Talaromyces amestolkiae: a genomic and proteomic approach.</title>
        <authorList>
            <person name="de Eugenio L.I."/>
            <person name="Mendez-Liter J.A."/>
            <person name="Nieto-Dominguez M."/>
            <person name="Alonso L."/>
            <person name="Gil-Munoz J."/>
            <person name="Barriuso J."/>
            <person name="Prieto A."/>
            <person name="Martinez M.J."/>
        </authorList>
    </citation>
    <scope>NUCLEOTIDE SEQUENCE [LARGE SCALE GENOMIC DNA]</scope>
    <source>
        <strain evidence="2 3">CIB</strain>
    </source>
</reference>
<protein>
    <recommendedName>
        <fullName evidence="4">Glucan endo-1,3-alpha-glucosidase agn1</fullName>
    </recommendedName>
</protein>
<dbReference type="STRING" id="1196081.A0A364KTA6"/>
<feature type="chain" id="PRO_5016776068" description="Glucan endo-1,3-alpha-glucosidase agn1" evidence="1">
    <location>
        <begin position="21"/>
        <end position="559"/>
    </location>
</feature>
<evidence type="ECO:0000313" key="2">
    <source>
        <dbReference type="EMBL" id="RAO66785.1"/>
    </source>
</evidence>
<dbReference type="CDD" id="cd11577">
    <property type="entry name" value="GH71"/>
    <property type="match status" value="1"/>
</dbReference>
<keyword evidence="3" id="KW-1185">Reference proteome</keyword>
<proteinExistence type="predicted"/>
<comment type="caution">
    <text evidence="2">The sequence shown here is derived from an EMBL/GenBank/DDBJ whole genome shotgun (WGS) entry which is preliminary data.</text>
</comment>
<dbReference type="EMBL" id="MIKG01000004">
    <property type="protein sequence ID" value="RAO66785.1"/>
    <property type="molecule type" value="Genomic_DNA"/>
</dbReference>
<dbReference type="InterPro" id="IPR005197">
    <property type="entry name" value="Glyco_hydro_71"/>
</dbReference>
<name>A0A364KTA6_TALAM</name>
<organism evidence="2 3">
    <name type="scientific">Talaromyces amestolkiae</name>
    <dbReference type="NCBI Taxonomy" id="1196081"/>
    <lineage>
        <taxon>Eukaryota</taxon>
        <taxon>Fungi</taxon>
        <taxon>Dikarya</taxon>
        <taxon>Ascomycota</taxon>
        <taxon>Pezizomycotina</taxon>
        <taxon>Eurotiomycetes</taxon>
        <taxon>Eurotiomycetidae</taxon>
        <taxon>Eurotiales</taxon>
        <taxon>Trichocomaceae</taxon>
        <taxon>Talaromyces</taxon>
        <taxon>Talaromyces sect. Talaromyces</taxon>
    </lineage>
</organism>
<dbReference type="Gene3D" id="3.20.20.80">
    <property type="entry name" value="Glycosidases"/>
    <property type="match status" value="1"/>
</dbReference>
<dbReference type="Pfam" id="PF03659">
    <property type="entry name" value="Glyco_hydro_71"/>
    <property type="match status" value="1"/>
</dbReference>
<evidence type="ECO:0000313" key="3">
    <source>
        <dbReference type="Proteomes" id="UP000249363"/>
    </source>
</evidence>
<dbReference type="RefSeq" id="XP_040731301.1">
    <property type="nucleotide sequence ID" value="XM_040874981.1"/>
</dbReference>
<feature type="signal peptide" evidence="1">
    <location>
        <begin position="1"/>
        <end position="20"/>
    </location>
</feature>
<dbReference type="AlphaFoldDB" id="A0A364KTA6"/>
<gene>
    <name evidence="2" type="ORF">BHQ10_002797</name>
</gene>
<dbReference type="OrthoDB" id="3257981at2759"/>
<dbReference type="Proteomes" id="UP000249363">
    <property type="component" value="Unassembled WGS sequence"/>
</dbReference>